<comment type="caution">
    <text evidence="2">The sequence shown here is derived from an EMBL/GenBank/DDBJ whole genome shotgun (WGS) entry which is preliminary data.</text>
</comment>
<sequence>MNKLRKVFTWKSAKDNPDTYILTVTSFIVAVLSIFGSFSEDILRAVVVMLLGVLAFSQLISRFQVEEVSTTWRRGRTEIFWKDFPPDYAYAQKTVSKSYFYAGETMGRTMNAMQRHIRRVLGEGGSVRILLPNPDDHALMEAIARGRGDESSEIIKRSIENSFALAKGCRDAGGKVELRTTDIMPHISINGWDIEHSVGKIMVQMYEYRPGDNERAPVFLLEADDGEWFDHFRAQIDRLWDDGKKYIS</sequence>
<evidence type="ECO:0000256" key="1">
    <source>
        <dbReference type="SAM" id="Phobius"/>
    </source>
</evidence>
<evidence type="ECO:0008006" key="4">
    <source>
        <dbReference type="Google" id="ProtNLM"/>
    </source>
</evidence>
<dbReference type="EMBL" id="JARUHM010000015">
    <property type="protein sequence ID" value="MDT9411960.1"/>
    <property type="molecule type" value="Genomic_DNA"/>
</dbReference>
<evidence type="ECO:0000313" key="2">
    <source>
        <dbReference type="EMBL" id="MDT9411960.1"/>
    </source>
</evidence>
<keyword evidence="3" id="KW-1185">Reference proteome</keyword>
<protein>
    <recommendedName>
        <fullName evidence="4">DUF3137 domain-containing protein</fullName>
    </recommendedName>
</protein>
<feature type="transmembrane region" description="Helical" evidence="1">
    <location>
        <begin position="20"/>
        <end position="39"/>
    </location>
</feature>
<reference evidence="2 3" key="1">
    <citation type="submission" date="2023-03" db="EMBL/GenBank/DDBJ databases">
        <title>Whole genome sequence of the first Corynebacterium rouxii strains isolated in Brazil: a recent member of Corynebacterium diphtheriae complex.</title>
        <authorList>
            <person name="Vieira V."/>
            <person name="Ramos J.N."/>
            <person name="Araujo M.R.B."/>
            <person name="Baio P.V."/>
            <person name="Sant'Anna L.O."/>
            <person name="Veras J.F.C."/>
            <person name="Vieira E.M.D."/>
            <person name="Sousa M.A.B."/>
            <person name="Camargo C.H."/>
            <person name="Sacchi C.T."/>
            <person name="Campos K.R."/>
            <person name="Santos M.B.N."/>
            <person name="Bokermann S."/>
            <person name="Alvim L.B."/>
            <person name="Santos L.S."/>
            <person name="Mattos-Guaraldi A.L."/>
        </authorList>
    </citation>
    <scope>NUCLEOTIDE SEQUENCE [LARGE SCALE GENOMIC DNA]</scope>
    <source>
        <strain evidence="2 3">70862</strain>
    </source>
</reference>
<keyword evidence="1" id="KW-0812">Transmembrane</keyword>
<keyword evidence="1" id="KW-1133">Transmembrane helix</keyword>
<evidence type="ECO:0000313" key="3">
    <source>
        <dbReference type="Proteomes" id="UP001265983"/>
    </source>
</evidence>
<organism evidence="2 3">
    <name type="scientific">Corynebacterium rouxii</name>
    <dbReference type="NCBI Taxonomy" id="2719119"/>
    <lineage>
        <taxon>Bacteria</taxon>
        <taxon>Bacillati</taxon>
        <taxon>Actinomycetota</taxon>
        <taxon>Actinomycetes</taxon>
        <taxon>Mycobacteriales</taxon>
        <taxon>Corynebacteriaceae</taxon>
        <taxon>Corynebacterium</taxon>
    </lineage>
</organism>
<accession>A0ABU3PQ63</accession>
<gene>
    <name evidence="2" type="ORF">P8T80_11385</name>
</gene>
<keyword evidence="1" id="KW-0472">Membrane</keyword>
<proteinExistence type="predicted"/>
<feature type="transmembrane region" description="Helical" evidence="1">
    <location>
        <begin position="45"/>
        <end position="65"/>
    </location>
</feature>
<name>A0ABU3PQ63_9CORY</name>
<dbReference type="Proteomes" id="UP001265983">
    <property type="component" value="Unassembled WGS sequence"/>
</dbReference>
<dbReference type="RefSeq" id="WP_315644651.1">
    <property type="nucleotide sequence ID" value="NZ_JARUHM010000015.1"/>
</dbReference>